<dbReference type="InterPro" id="IPR029063">
    <property type="entry name" value="SAM-dependent_MTases_sf"/>
</dbReference>
<proteinExistence type="predicted"/>
<reference evidence="3 4" key="1">
    <citation type="submission" date="2016-10" db="EMBL/GenBank/DDBJ databases">
        <authorList>
            <person name="de Groot N.N."/>
        </authorList>
    </citation>
    <scope>NUCLEOTIDE SEQUENCE [LARGE SCALE GENOMIC DNA]</scope>
    <source>
        <strain evidence="3 4">DSM 43067</strain>
    </source>
</reference>
<dbReference type="PANTHER" id="PTHR42912:SF93">
    <property type="entry name" value="N6-ADENOSINE-METHYLTRANSFERASE TMT1A"/>
    <property type="match status" value="1"/>
</dbReference>
<dbReference type="SUPFAM" id="SSF53335">
    <property type="entry name" value="S-adenosyl-L-methionine-dependent methyltransferases"/>
    <property type="match status" value="1"/>
</dbReference>
<dbReference type="GO" id="GO:0008168">
    <property type="term" value="F:methyltransferase activity"/>
    <property type="evidence" value="ECO:0007669"/>
    <property type="project" value="UniProtKB-KW"/>
</dbReference>
<dbReference type="PANTHER" id="PTHR42912">
    <property type="entry name" value="METHYLTRANSFERASE"/>
    <property type="match status" value="1"/>
</dbReference>
<dbReference type="STRING" id="1993.SAMN04489713_12878"/>
<evidence type="ECO:0000313" key="3">
    <source>
        <dbReference type="EMBL" id="SFQ36099.1"/>
    </source>
</evidence>
<keyword evidence="3" id="KW-0808">Transferase</keyword>
<feature type="region of interest" description="Disordered" evidence="1">
    <location>
        <begin position="1"/>
        <end position="24"/>
    </location>
</feature>
<dbReference type="InterPro" id="IPR041698">
    <property type="entry name" value="Methyltransf_25"/>
</dbReference>
<name>A0A1I5XVX4_9ACTN</name>
<evidence type="ECO:0000313" key="4">
    <source>
        <dbReference type="Proteomes" id="UP000183413"/>
    </source>
</evidence>
<evidence type="ECO:0000256" key="1">
    <source>
        <dbReference type="SAM" id="MobiDB-lite"/>
    </source>
</evidence>
<gene>
    <name evidence="3" type="ORF">SAMN04489713_12878</name>
</gene>
<dbReference type="Pfam" id="PF13649">
    <property type="entry name" value="Methyltransf_25"/>
    <property type="match status" value="1"/>
</dbReference>
<dbReference type="eggNOG" id="COG2226">
    <property type="taxonomic scope" value="Bacteria"/>
</dbReference>
<protein>
    <submittedName>
        <fullName evidence="3">Methyltransferase domain-containing protein</fullName>
    </submittedName>
</protein>
<organism evidence="3 4">
    <name type="scientific">Actinomadura madurae</name>
    <dbReference type="NCBI Taxonomy" id="1993"/>
    <lineage>
        <taxon>Bacteria</taxon>
        <taxon>Bacillati</taxon>
        <taxon>Actinomycetota</taxon>
        <taxon>Actinomycetes</taxon>
        <taxon>Streptosporangiales</taxon>
        <taxon>Thermomonosporaceae</taxon>
        <taxon>Actinomadura</taxon>
    </lineage>
</organism>
<feature type="domain" description="Methyltransferase" evidence="2">
    <location>
        <begin position="89"/>
        <end position="185"/>
    </location>
</feature>
<dbReference type="InParanoid" id="A0A1I5XVX4"/>
<dbReference type="AlphaFoldDB" id="A0A1I5XVX4"/>
<dbReference type="Gene3D" id="3.40.50.150">
    <property type="entry name" value="Vaccinia Virus protein VP39"/>
    <property type="match status" value="1"/>
</dbReference>
<evidence type="ECO:0000259" key="2">
    <source>
        <dbReference type="Pfam" id="PF13649"/>
    </source>
</evidence>
<dbReference type="GO" id="GO:0032259">
    <property type="term" value="P:methylation"/>
    <property type="evidence" value="ECO:0007669"/>
    <property type="project" value="UniProtKB-KW"/>
</dbReference>
<dbReference type="EMBL" id="FOVH01000028">
    <property type="protein sequence ID" value="SFQ36099.1"/>
    <property type="molecule type" value="Genomic_DNA"/>
</dbReference>
<keyword evidence="3" id="KW-0489">Methyltransferase</keyword>
<dbReference type="InterPro" id="IPR050508">
    <property type="entry name" value="Methyltransf_Superfamily"/>
</dbReference>
<accession>A0A1I5XVX4</accession>
<dbReference type="Proteomes" id="UP000183413">
    <property type="component" value="Unassembled WGS sequence"/>
</dbReference>
<keyword evidence="4" id="KW-1185">Reference proteome</keyword>
<dbReference type="CDD" id="cd02440">
    <property type="entry name" value="AdoMet_MTases"/>
    <property type="match status" value="1"/>
</dbReference>
<dbReference type="RefSeq" id="WP_218163928.1">
    <property type="nucleotide sequence ID" value="NZ_FOVH01000028.1"/>
</dbReference>
<sequence>MSKTEEVTTPGPPRGGPDTDNGERALMGASAQVRILDQRTPQERDRAFLPGAGKTWLLPFYDAFSRLGGVRALHERAVELAGIEAAQAVVDVGCGTGNLSLSVLAVQPDARVTGLDPDGQALRRAARKARRRGVPLTLVQGYADRFPAQDATLDHVLSSLALHHLDDDGRTAFAREALRALRPNGKVTVVDFGGPSSGTDHAPHGHGPAHALRHLPRPLRARVANSPAVARNHANGIVTLLAEAGFDDAREVAHADHRFGRVTFVQATRPRTET</sequence>